<keyword evidence="2" id="KW-0203">Cytokinin biosynthesis</keyword>
<keyword evidence="2" id="KW-0378">Hydrolase</keyword>
<name>A0A1J4RQN1_9BACT</name>
<evidence type="ECO:0000256" key="2">
    <source>
        <dbReference type="RuleBase" id="RU363015"/>
    </source>
</evidence>
<dbReference type="EMBL" id="MNUI01000019">
    <property type="protein sequence ID" value="OIN89689.1"/>
    <property type="molecule type" value="Genomic_DNA"/>
</dbReference>
<dbReference type="EC" id="3.2.2.n1" evidence="2"/>
<dbReference type="PANTHER" id="PTHR31223">
    <property type="entry name" value="LOG FAMILY PROTEIN YJL055W"/>
    <property type="match status" value="1"/>
</dbReference>
<organism evidence="3 4">
    <name type="scientific">Candidatus Beckwithbacteria bacterium CG1_02_47_37</name>
    <dbReference type="NCBI Taxonomy" id="1805034"/>
    <lineage>
        <taxon>Bacteria</taxon>
        <taxon>Candidatus Beckwithiibacteriota</taxon>
    </lineage>
</organism>
<comment type="similarity">
    <text evidence="1 2">Belongs to the LOG family.</text>
</comment>
<evidence type="ECO:0000313" key="4">
    <source>
        <dbReference type="Proteomes" id="UP000183144"/>
    </source>
</evidence>
<dbReference type="Pfam" id="PF03641">
    <property type="entry name" value="Lysine_decarbox"/>
    <property type="match status" value="1"/>
</dbReference>
<evidence type="ECO:0000256" key="1">
    <source>
        <dbReference type="ARBA" id="ARBA00006763"/>
    </source>
</evidence>
<protein>
    <recommendedName>
        <fullName evidence="2">Cytokinin riboside 5'-monophosphate phosphoribohydrolase</fullName>
        <ecNumber evidence="2">3.2.2.n1</ecNumber>
    </recommendedName>
</protein>
<dbReference type="GO" id="GO:0005829">
    <property type="term" value="C:cytosol"/>
    <property type="evidence" value="ECO:0007669"/>
    <property type="project" value="TreeGrafter"/>
</dbReference>
<dbReference type="SUPFAM" id="SSF102405">
    <property type="entry name" value="MCP/YpsA-like"/>
    <property type="match status" value="1"/>
</dbReference>
<reference evidence="3 4" key="1">
    <citation type="journal article" date="2016" name="Environ. Microbiol.">
        <title>Genomic resolution of a cold subsurface aquifer community provides metabolic insights for novel microbes adapted to high CO concentrations.</title>
        <authorList>
            <person name="Probst A.J."/>
            <person name="Castelle C.J."/>
            <person name="Singh A."/>
            <person name="Brown C.T."/>
            <person name="Anantharaman K."/>
            <person name="Sharon I."/>
            <person name="Hug L.A."/>
            <person name="Burstein D."/>
            <person name="Emerson J.B."/>
            <person name="Thomas B.C."/>
            <person name="Banfield J.F."/>
        </authorList>
    </citation>
    <scope>NUCLEOTIDE SEQUENCE [LARGE SCALE GENOMIC DNA]</scope>
    <source>
        <strain evidence="3">CG1_02_47_37</strain>
    </source>
</reference>
<dbReference type="PANTHER" id="PTHR31223:SF70">
    <property type="entry name" value="LOG FAMILY PROTEIN YJL055W"/>
    <property type="match status" value="1"/>
</dbReference>
<evidence type="ECO:0000313" key="3">
    <source>
        <dbReference type="EMBL" id="OIN89689.1"/>
    </source>
</evidence>
<sequence>MKNIGVFLSAADVPEKYIGPAKEFARLLAKNKFNLVWGGSDKGLMKIVADEVQQHDGKLISVTMPLVQKSVRQDSDEIIYAKDLSERKKIMAEKADAIVVLVGGIGTLDEVTELLEFKKHGVYNQPIIFLNTANFYVGLKQQLEKMEAEGFLPKKLSEYVHFAETPEEVIKSLQE</sequence>
<dbReference type="GO" id="GO:0009691">
    <property type="term" value="P:cytokinin biosynthetic process"/>
    <property type="evidence" value="ECO:0007669"/>
    <property type="project" value="UniProtKB-UniRule"/>
</dbReference>
<proteinExistence type="inferred from homology"/>
<dbReference type="STRING" id="1805034.AUJ59_00895"/>
<comment type="caution">
    <text evidence="3">The sequence shown here is derived from an EMBL/GenBank/DDBJ whole genome shotgun (WGS) entry which is preliminary data.</text>
</comment>
<dbReference type="GO" id="GO:0016799">
    <property type="term" value="F:hydrolase activity, hydrolyzing N-glycosyl compounds"/>
    <property type="evidence" value="ECO:0007669"/>
    <property type="project" value="TreeGrafter"/>
</dbReference>
<dbReference type="NCBIfam" id="TIGR00730">
    <property type="entry name" value="Rossman fold protein, TIGR00730 family"/>
    <property type="match status" value="1"/>
</dbReference>
<dbReference type="Gene3D" id="3.40.50.450">
    <property type="match status" value="1"/>
</dbReference>
<dbReference type="Proteomes" id="UP000183144">
    <property type="component" value="Unassembled WGS sequence"/>
</dbReference>
<dbReference type="AlphaFoldDB" id="A0A1J4RQN1"/>
<accession>A0A1J4RQN1</accession>
<gene>
    <name evidence="3" type="ORF">AUJ59_00895</name>
</gene>
<dbReference type="InterPro" id="IPR005269">
    <property type="entry name" value="LOG"/>
</dbReference>
<dbReference type="InterPro" id="IPR031100">
    <property type="entry name" value="LOG_fam"/>
</dbReference>